<name>A0AAU6R689_9CAUD</name>
<sequence length="442" mass="49589">MKIAIYEPDPRICGPMMWAWEIRNGLRKNGHEVNVLTSTKSGRPSTMWGGEQKQSRGVKNWPHKIDHVVKHDHLIDTMDSYDLIIMPDIVNMGQDKETKKGWSSFRSTTPPTVTPFTLPDGSVDQHEIFDVVPFYIHALQTTKTRWITGLHGNLYTEAKVPYLRYLLDAPSNRSRVMYTNSPYSLDSKHPSIRENTWEPIHLPYSLKIADEDFVLPPKNTIGMTGRFIFNKGQPSLALAASMIDPQLTTEIWGACSAGLGPSPTFVTFEGMINLDPTSRRKRYGNDPEDVTGMGGNIVASYTWDFKYSTDQVVRYLGVYSQPTEVTKRLGLHLGLTVANFSGGLVEFASLEAMDAGSMSMALPNVARPEYAMSILPATDVWRGVPKQVQDIEQLRFLADQVNRYVAVTDEQRLAAALHNRATVRRLNDPSAIGERIIELAFS</sequence>
<dbReference type="EMBL" id="OR756649">
    <property type="protein sequence ID" value="WZE63497.1"/>
    <property type="molecule type" value="Genomic_DNA"/>
</dbReference>
<proteinExistence type="predicted"/>
<evidence type="ECO:0008006" key="2">
    <source>
        <dbReference type="Google" id="ProtNLM"/>
    </source>
</evidence>
<organism evidence="1">
    <name type="scientific">Micrococcus phage Kurnik</name>
    <dbReference type="NCBI Taxonomy" id="3092208"/>
    <lineage>
        <taxon>Viruses</taxon>
        <taxon>Duplodnaviria</taxon>
        <taxon>Heunggongvirae</taxon>
        <taxon>Uroviricota</taxon>
        <taxon>Caudoviricetes</taxon>
    </lineage>
</organism>
<protein>
    <recommendedName>
        <fullName evidence="2">Glycosyltransferase</fullName>
    </recommendedName>
</protein>
<dbReference type="SUPFAM" id="SSF53756">
    <property type="entry name" value="UDP-Glycosyltransferase/glycogen phosphorylase"/>
    <property type="match status" value="1"/>
</dbReference>
<reference evidence="1" key="1">
    <citation type="submission" date="2023-10" db="EMBL/GenBank/DDBJ databases">
        <title>Two new lytic phages for Micrococcus sp. strain 1402.</title>
        <authorList>
            <person name="Petrzik K."/>
        </authorList>
    </citation>
    <scope>NUCLEOTIDE SEQUENCE</scope>
</reference>
<evidence type="ECO:0000313" key="1">
    <source>
        <dbReference type="EMBL" id="WZE63497.1"/>
    </source>
</evidence>
<accession>A0AAU6R689</accession>